<feature type="domain" description="CdaR GGDEF-like" evidence="3">
    <location>
        <begin position="206"/>
        <end position="322"/>
    </location>
</feature>
<evidence type="ECO:0000313" key="4">
    <source>
        <dbReference type="EMBL" id="PJJ63312.1"/>
    </source>
</evidence>
<dbReference type="Pfam" id="PF13556">
    <property type="entry name" value="HTH_30"/>
    <property type="match status" value="1"/>
</dbReference>
<dbReference type="InterPro" id="IPR042070">
    <property type="entry name" value="PucR_C-HTH_sf"/>
</dbReference>
<dbReference type="InterPro" id="IPR041522">
    <property type="entry name" value="CdaR_GGDEF"/>
</dbReference>
<dbReference type="GO" id="GO:0003677">
    <property type="term" value="F:DNA binding"/>
    <property type="evidence" value="ECO:0007669"/>
    <property type="project" value="UniProtKB-KW"/>
</dbReference>
<comment type="similarity">
    <text evidence="1">Belongs to the CdaR family.</text>
</comment>
<evidence type="ECO:0000259" key="3">
    <source>
        <dbReference type="Pfam" id="PF17853"/>
    </source>
</evidence>
<accession>A0A2M9BZ07</accession>
<organism evidence="4 5">
    <name type="scientific">Compostimonas suwonensis</name>
    <dbReference type="NCBI Taxonomy" id="1048394"/>
    <lineage>
        <taxon>Bacteria</taxon>
        <taxon>Bacillati</taxon>
        <taxon>Actinomycetota</taxon>
        <taxon>Actinomycetes</taxon>
        <taxon>Micrococcales</taxon>
        <taxon>Microbacteriaceae</taxon>
        <taxon>Compostimonas</taxon>
    </lineage>
</organism>
<dbReference type="InterPro" id="IPR051448">
    <property type="entry name" value="CdaR-like_regulators"/>
</dbReference>
<evidence type="ECO:0000259" key="2">
    <source>
        <dbReference type="Pfam" id="PF13556"/>
    </source>
</evidence>
<dbReference type="Proteomes" id="UP000230161">
    <property type="component" value="Unassembled WGS sequence"/>
</dbReference>
<dbReference type="PANTHER" id="PTHR33744:SF1">
    <property type="entry name" value="DNA-BINDING TRANSCRIPTIONAL ACTIVATOR ADER"/>
    <property type="match status" value="1"/>
</dbReference>
<keyword evidence="4" id="KW-0238">DNA-binding</keyword>
<feature type="domain" description="PucR C-terminal helix-turn-helix" evidence="2">
    <location>
        <begin position="373"/>
        <end position="430"/>
    </location>
</feature>
<sequence>MYDRDGYISHCTKHTLFTPKQIRMYQPTVRGSSMSIHQMVNHIAQVVGRPALLEDRKQRVVAYSPQSDAIDEVRRKTILQHHAGPDVSSWLLELGVYNSRESVHIPPNPRFEMLPRLCIPIRKADVALGHLWFIEAPDAMDPADVARADDLSERLADEWIRWRAQQDFAVARTAECVRELLLGTGDARMRAADDVLHDGHFVPGTSVRAFVLRPVAGARAPEADELAEALERTTRSTVRALGAGHALTLVRKDHTVVLVPSSDEPGRFPSVEKTAQLLLAASENVVDVVPGVSSVVVGVGSSSASLHEAQLSYEDALRAAQIGASFGITERVVRWDQLGVYRGLYTIASLGIQSTDFQAGFERIMLERDGQALLDTAECYLNLGCRVQDAAARLNLHRTSLYHRLGRIERILGIDLQNGVERLGLHLAIMLMKIGTSRSVNPVDA</sequence>
<comment type="caution">
    <text evidence="4">The sequence shown here is derived from an EMBL/GenBank/DDBJ whole genome shotgun (WGS) entry which is preliminary data.</text>
</comment>
<keyword evidence="5" id="KW-1185">Reference proteome</keyword>
<dbReference type="InterPro" id="IPR025736">
    <property type="entry name" value="PucR_C-HTH_dom"/>
</dbReference>
<proteinExistence type="inferred from homology"/>
<dbReference type="EMBL" id="PGFB01000002">
    <property type="protein sequence ID" value="PJJ63312.1"/>
    <property type="molecule type" value="Genomic_DNA"/>
</dbReference>
<evidence type="ECO:0000313" key="5">
    <source>
        <dbReference type="Proteomes" id="UP000230161"/>
    </source>
</evidence>
<reference evidence="4 5" key="1">
    <citation type="submission" date="2017-11" db="EMBL/GenBank/DDBJ databases">
        <title>Genomic Encyclopedia of Archaeal and Bacterial Type Strains, Phase II (KMG-II): From Individual Species to Whole Genera.</title>
        <authorList>
            <person name="Goeker M."/>
        </authorList>
    </citation>
    <scope>NUCLEOTIDE SEQUENCE [LARGE SCALE GENOMIC DNA]</scope>
    <source>
        <strain evidence="4 5">DSM 25625</strain>
    </source>
</reference>
<protein>
    <submittedName>
        <fullName evidence="4">DNA-binding PucR family transcriptional regulator</fullName>
    </submittedName>
</protein>
<name>A0A2M9BZ07_9MICO</name>
<gene>
    <name evidence="4" type="ORF">CLV54_0975</name>
</gene>
<evidence type="ECO:0000256" key="1">
    <source>
        <dbReference type="ARBA" id="ARBA00006754"/>
    </source>
</evidence>
<dbReference type="PANTHER" id="PTHR33744">
    <property type="entry name" value="CARBOHYDRATE DIACID REGULATOR"/>
    <property type="match status" value="1"/>
</dbReference>
<dbReference type="Gene3D" id="1.10.10.2840">
    <property type="entry name" value="PucR C-terminal helix-turn-helix domain"/>
    <property type="match status" value="1"/>
</dbReference>
<dbReference type="Pfam" id="PF17853">
    <property type="entry name" value="GGDEF_2"/>
    <property type="match status" value="1"/>
</dbReference>
<dbReference type="AlphaFoldDB" id="A0A2M9BZ07"/>